<reference evidence="2 3" key="1">
    <citation type="submission" date="2020-08" db="EMBL/GenBank/DDBJ databases">
        <title>Sequencing the genomes of 1000 actinobacteria strains.</title>
        <authorList>
            <person name="Klenk H.-P."/>
        </authorList>
    </citation>
    <scope>NUCLEOTIDE SEQUENCE [LARGE SCALE GENOMIC DNA]</scope>
    <source>
        <strain evidence="2 3">DSM 43023</strain>
    </source>
</reference>
<comment type="caution">
    <text evidence="2">The sequence shown here is derived from an EMBL/GenBank/DDBJ whole genome shotgun (WGS) entry which is preliminary data.</text>
</comment>
<dbReference type="Pfam" id="PF21368">
    <property type="entry name" value="AI2M-like_HNH"/>
    <property type="match status" value="1"/>
</dbReference>
<gene>
    <name evidence="2" type="ORF">FHR32_006089</name>
</gene>
<sequence length="134" mass="15457">MITTRDQREYTLTRSHQAPDQHLQDETISLVARFGGIPLQRQRMAAIIDRQPVRVDYPRKELIKRLLADTCELCQRTDNIQVHHVRKLADLARPGQHQPVWMRAMAKRRRKSLVVCDACHAHIHAGQSAAPLTQ</sequence>
<keyword evidence="3" id="KW-1185">Reference proteome</keyword>
<evidence type="ECO:0000313" key="3">
    <source>
        <dbReference type="Proteomes" id="UP000534286"/>
    </source>
</evidence>
<dbReference type="InterPro" id="IPR049030">
    <property type="entry name" value="AI2M-like_HNH"/>
</dbReference>
<protein>
    <recommendedName>
        <fullName evidence="1">AI2M/AI1M-like HNH endonuclease domain-containing protein</fullName>
    </recommendedName>
</protein>
<accession>A0A7W7WBM6</accession>
<evidence type="ECO:0000313" key="2">
    <source>
        <dbReference type="EMBL" id="MBB4941712.1"/>
    </source>
</evidence>
<feature type="domain" description="AI2M/AI1M-like HNH endonuclease" evidence="1">
    <location>
        <begin position="71"/>
        <end position="120"/>
    </location>
</feature>
<proteinExistence type="predicted"/>
<dbReference type="AlphaFoldDB" id="A0A7W7WBM6"/>
<dbReference type="EMBL" id="JACHJU010000002">
    <property type="protein sequence ID" value="MBB4941712.1"/>
    <property type="molecule type" value="Genomic_DNA"/>
</dbReference>
<dbReference type="RefSeq" id="WP_184757725.1">
    <property type="nucleotide sequence ID" value="NZ_JACHJU010000002.1"/>
</dbReference>
<name>A0A7W7WBM6_9ACTN</name>
<dbReference type="Proteomes" id="UP000534286">
    <property type="component" value="Unassembled WGS sequence"/>
</dbReference>
<organism evidence="2 3">
    <name type="scientific">Streptosporangium album</name>
    <dbReference type="NCBI Taxonomy" id="47479"/>
    <lineage>
        <taxon>Bacteria</taxon>
        <taxon>Bacillati</taxon>
        <taxon>Actinomycetota</taxon>
        <taxon>Actinomycetes</taxon>
        <taxon>Streptosporangiales</taxon>
        <taxon>Streptosporangiaceae</taxon>
        <taxon>Streptosporangium</taxon>
    </lineage>
</organism>
<evidence type="ECO:0000259" key="1">
    <source>
        <dbReference type="Pfam" id="PF21368"/>
    </source>
</evidence>